<accession>A0ABW8KBC3</accession>
<reference evidence="3 4" key="1">
    <citation type="submission" date="2020-10" db="EMBL/GenBank/DDBJ databases">
        <title>Phylogeny of dyella-like bacteria.</title>
        <authorList>
            <person name="Fu J."/>
        </authorList>
    </citation>
    <scope>NUCLEOTIDE SEQUENCE [LARGE SCALE GENOMIC DNA]</scope>
    <source>
        <strain evidence="3 4">BB4</strain>
    </source>
</reference>
<dbReference type="InterPro" id="IPR029058">
    <property type="entry name" value="AB_hydrolase_fold"/>
</dbReference>
<dbReference type="EMBL" id="JADIKD010000012">
    <property type="protein sequence ID" value="MFK2919127.1"/>
    <property type="molecule type" value="Genomic_DNA"/>
</dbReference>
<keyword evidence="4" id="KW-1185">Reference proteome</keyword>
<dbReference type="SUPFAM" id="SSF53474">
    <property type="entry name" value="alpha/beta-Hydrolases"/>
    <property type="match status" value="1"/>
</dbReference>
<evidence type="ECO:0000313" key="3">
    <source>
        <dbReference type="EMBL" id="MFK2919127.1"/>
    </source>
</evidence>
<gene>
    <name evidence="3" type="ORF">ISS97_17790</name>
</gene>
<dbReference type="Pfam" id="PF12697">
    <property type="entry name" value="Abhydrolase_6"/>
    <property type="match status" value="1"/>
</dbReference>
<dbReference type="Gene3D" id="3.40.50.1820">
    <property type="entry name" value="alpha/beta hydrolase"/>
    <property type="match status" value="1"/>
</dbReference>
<dbReference type="RefSeq" id="WP_379983246.1">
    <property type="nucleotide sequence ID" value="NZ_JBHSHH010000001.1"/>
</dbReference>
<evidence type="ECO:0000313" key="4">
    <source>
        <dbReference type="Proteomes" id="UP001620408"/>
    </source>
</evidence>
<dbReference type="GO" id="GO:0016787">
    <property type="term" value="F:hydrolase activity"/>
    <property type="evidence" value="ECO:0007669"/>
    <property type="project" value="UniProtKB-KW"/>
</dbReference>
<organism evidence="3 4">
    <name type="scientific">Dyella koreensis</name>
    <dbReference type="NCBI Taxonomy" id="311235"/>
    <lineage>
        <taxon>Bacteria</taxon>
        <taxon>Pseudomonadati</taxon>
        <taxon>Pseudomonadota</taxon>
        <taxon>Gammaproteobacteria</taxon>
        <taxon>Lysobacterales</taxon>
        <taxon>Rhodanobacteraceae</taxon>
        <taxon>Dyella</taxon>
    </lineage>
</organism>
<dbReference type="Proteomes" id="UP001620408">
    <property type="component" value="Unassembled WGS sequence"/>
</dbReference>
<dbReference type="InterPro" id="IPR000073">
    <property type="entry name" value="AB_hydrolase_1"/>
</dbReference>
<feature type="signal peptide" evidence="1">
    <location>
        <begin position="1"/>
        <end position="25"/>
    </location>
</feature>
<protein>
    <submittedName>
        <fullName evidence="3">Alpha/beta fold hydrolase</fullName>
    </submittedName>
</protein>
<name>A0ABW8KBC3_9GAMM</name>
<keyword evidence="3" id="KW-0378">Hydrolase</keyword>
<keyword evidence="1" id="KW-0732">Signal</keyword>
<comment type="caution">
    <text evidence="3">The sequence shown here is derived from an EMBL/GenBank/DDBJ whole genome shotgun (WGS) entry which is preliminary data.</text>
</comment>
<evidence type="ECO:0000259" key="2">
    <source>
        <dbReference type="Pfam" id="PF12697"/>
    </source>
</evidence>
<sequence length="656" mass="72633">MNHGKCVWIVRCVLLAGLLCLNACAMVGVSRIKLHESVNERRGDVIGTGRLSDRSVQSLNVVALNADDCERAFDACVETVLHSSGLTDEQRLSALSELWLARAIRSDRSKIDAEMSDQTLDAFLQAGRYAYAYLFYTKRQPSERSFELRQVQVIGFYNFSVQRVVTRFFQELPHLDKQWTQTQLAGWTVMRPEAGPKSVESTAEPTEPVELLSASTLRFNGLRNVYRRDGFGSEFVAVAPPDKPDNDVPWREPDYASMTGALLFDGTTLNDVLATRQVRVLVRDPYRDDSVTVAGREVPLAANFTAAYGVWLARSGFASQSIRSLLGREGGIKTPRVFLMQPYDPNRMTVIMLHGLASSPEAWINVSNEVMGDAELRRNYQVWEIYYPTNAPIAVNLANIRKALDTTFRHFDPSGKARASNNVVLIGHSMGGVIARLLVSSSGDRLWSVIPTRADLSPAKKARLRERLSPYLQFTPMPQVTRAVFLASPQRGTPYAQHTLARWFGNLIRLPANVIKEVASVSDLIKGDSESSTPMRIPNSIDNLSDKDPFIMAAADLPMSPAVRYHTIVGVYTPPGPLIDSSDGVVPYRSAHLDGAESELAIPSWHSVQETPAAILELRRILRLHTAAHSTAVSWSSEKSPSRNVAATANSWLPTN</sequence>
<feature type="domain" description="AB hydrolase-1" evidence="2">
    <location>
        <begin position="350"/>
        <end position="615"/>
    </location>
</feature>
<evidence type="ECO:0000256" key="1">
    <source>
        <dbReference type="SAM" id="SignalP"/>
    </source>
</evidence>
<feature type="chain" id="PRO_5047424698" evidence="1">
    <location>
        <begin position="26"/>
        <end position="656"/>
    </location>
</feature>
<proteinExistence type="predicted"/>